<evidence type="ECO:0000256" key="1">
    <source>
        <dbReference type="SAM" id="MobiDB-lite"/>
    </source>
</evidence>
<name>A0AAD9BSI4_DISEL</name>
<keyword evidence="3" id="KW-1185">Reference proteome</keyword>
<accession>A0AAD9BSI4</accession>
<feature type="non-terminal residue" evidence="2">
    <location>
        <position position="53"/>
    </location>
</feature>
<gene>
    <name evidence="2" type="ORF">KUDE01_013848</name>
</gene>
<evidence type="ECO:0000313" key="2">
    <source>
        <dbReference type="EMBL" id="KAK1889170.1"/>
    </source>
</evidence>
<proteinExistence type="predicted"/>
<sequence length="53" mass="5539">ALEMVVIYQHRPAAFGQGSAIRPYPGHASGAGGTRKNEVNPGHCVSFKDSGSK</sequence>
<dbReference type="AlphaFoldDB" id="A0AAD9BSI4"/>
<dbReference type="Proteomes" id="UP001228049">
    <property type="component" value="Unassembled WGS sequence"/>
</dbReference>
<evidence type="ECO:0000313" key="3">
    <source>
        <dbReference type="Proteomes" id="UP001228049"/>
    </source>
</evidence>
<comment type="caution">
    <text evidence="2">The sequence shown here is derived from an EMBL/GenBank/DDBJ whole genome shotgun (WGS) entry which is preliminary data.</text>
</comment>
<protein>
    <submittedName>
        <fullName evidence="2">Phosphoribosylformylglycinamidine synthase</fullName>
    </submittedName>
</protein>
<feature type="region of interest" description="Disordered" evidence="1">
    <location>
        <begin position="23"/>
        <end position="53"/>
    </location>
</feature>
<dbReference type="EMBL" id="JASDAP010000017">
    <property type="protein sequence ID" value="KAK1889170.1"/>
    <property type="molecule type" value="Genomic_DNA"/>
</dbReference>
<reference evidence="2" key="1">
    <citation type="submission" date="2023-04" db="EMBL/GenBank/DDBJ databases">
        <title>Chromosome-level genome of Chaenocephalus aceratus.</title>
        <authorList>
            <person name="Park H."/>
        </authorList>
    </citation>
    <scope>NUCLEOTIDE SEQUENCE</scope>
    <source>
        <strain evidence="2">DE</strain>
        <tissue evidence="2">Muscle</tissue>
    </source>
</reference>
<feature type="non-terminal residue" evidence="2">
    <location>
        <position position="1"/>
    </location>
</feature>
<organism evidence="2 3">
    <name type="scientific">Dissostichus eleginoides</name>
    <name type="common">Patagonian toothfish</name>
    <name type="synonym">Dissostichus amissus</name>
    <dbReference type="NCBI Taxonomy" id="100907"/>
    <lineage>
        <taxon>Eukaryota</taxon>
        <taxon>Metazoa</taxon>
        <taxon>Chordata</taxon>
        <taxon>Craniata</taxon>
        <taxon>Vertebrata</taxon>
        <taxon>Euteleostomi</taxon>
        <taxon>Actinopterygii</taxon>
        <taxon>Neopterygii</taxon>
        <taxon>Teleostei</taxon>
        <taxon>Neoteleostei</taxon>
        <taxon>Acanthomorphata</taxon>
        <taxon>Eupercaria</taxon>
        <taxon>Perciformes</taxon>
        <taxon>Notothenioidei</taxon>
        <taxon>Nototheniidae</taxon>
        <taxon>Dissostichus</taxon>
    </lineage>
</organism>